<evidence type="ECO:0000313" key="1">
    <source>
        <dbReference type="EMBL" id="SET55674.1"/>
    </source>
</evidence>
<dbReference type="EMBL" id="FOHS01000002">
    <property type="protein sequence ID" value="SET55674.1"/>
    <property type="molecule type" value="Genomic_DNA"/>
</dbReference>
<gene>
    <name evidence="1" type="ORF">SAMN04487998_2206</name>
</gene>
<dbReference type="STRING" id="82805.SAMN04487998_2206"/>
<organism evidence="1 2">
    <name type="scientific">Hymenobacter actinosclerus</name>
    <dbReference type="NCBI Taxonomy" id="82805"/>
    <lineage>
        <taxon>Bacteria</taxon>
        <taxon>Pseudomonadati</taxon>
        <taxon>Bacteroidota</taxon>
        <taxon>Cytophagia</taxon>
        <taxon>Cytophagales</taxon>
        <taxon>Hymenobacteraceae</taxon>
        <taxon>Hymenobacter</taxon>
    </lineage>
</organism>
<sequence length="420" mass="47372">MAEHLDTNQPTIQEEWYSKGETYAQGINEMVAFGEKNGWDNWQGPDPKDEREHLAAEVLARLKQANLDNEVASFRSDFPPAHQPIISFLEKQAQSVEQLHFVSGQKIVFLTGRSYQNRQAYSLEDDQVVKLDEHIKAIGKSQQGDVFALAAHGKVTTCRGWKGEVIAEFTLNKTADLGITELIPFNDGKRFLLVSSEGIYLVSGGEEKLLHPLNDDNEEDWSPDIDMENAALSNDNRYIAVGDQCYDHRILDAAGNTLGTIGPQSSYPHFCLFSKDDRQLITNSCHFYNGVTIGVESELFDGVAIEGYTESEDYTTIDEGMRVYAGLSTKDYYILGDAYGYIRAINRGGEKIWEYFLGSTISGMTISEDERTLWVGSTSGMLHKLTLGKGHRDTHTIGSGQHYEEFRLLIWKDEPQIWRW</sequence>
<protein>
    <recommendedName>
        <fullName evidence="3">PQQ-like domain-containing protein</fullName>
    </recommendedName>
</protein>
<dbReference type="RefSeq" id="WP_092771307.1">
    <property type="nucleotide sequence ID" value="NZ_FOHS01000002.1"/>
</dbReference>
<dbReference type="Proteomes" id="UP000198697">
    <property type="component" value="Unassembled WGS sequence"/>
</dbReference>
<dbReference type="SUPFAM" id="SSF50969">
    <property type="entry name" value="YVTN repeat-like/Quinoprotein amine dehydrogenase"/>
    <property type="match status" value="1"/>
</dbReference>
<dbReference type="OrthoDB" id="267093at2"/>
<proteinExistence type="predicted"/>
<dbReference type="InterPro" id="IPR011044">
    <property type="entry name" value="Quino_amine_DH_bsu"/>
</dbReference>
<reference evidence="2" key="1">
    <citation type="submission" date="2016-10" db="EMBL/GenBank/DDBJ databases">
        <authorList>
            <person name="Varghese N."/>
            <person name="Submissions S."/>
        </authorList>
    </citation>
    <scope>NUCLEOTIDE SEQUENCE [LARGE SCALE GENOMIC DNA]</scope>
    <source>
        <strain evidence="2">DSM 15310</strain>
    </source>
</reference>
<evidence type="ECO:0000313" key="2">
    <source>
        <dbReference type="Proteomes" id="UP000198697"/>
    </source>
</evidence>
<keyword evidence="2" id="KW-1185">Reference proteome</keyword>
<evidence type="ECO:0008006" key="3">
    <source>
        <dbReference type="Google" id="ProtNLM"/>
    </source>
</evidence>
<accession>A0A1I0FE92</accession>
<dbReference type="AlphaFoldDB" id="A0A1I0FE92"/>
<name>A0A1I0FE92_9BACT</name>